<proteinExistence type="predicted"/>
<dbReference type="InterPro" id="IPR011050">
    <property type="entry name" value="Pectin_lyase_fold/virulence"/>
</dbReference>
<protein>
    <submittedName>
        <fullName evidence="2">Uncharacterized protein</fullName>
    </submittedName>
</protein>
<accession>A0A151Z8P0</accession>
<name>A0A151Z8P0_TIELA</name>
<dbReference type="SUPFAM" id="SSF51126">
    <property type="entry name" value="Pectin lyase-like"/>
    <property type="match status" value="1"/>
</dbReference>
<sequence>MSNNTVSSNNINTNHISRQKKHRIAKLEKWNQFKTAFKKLSNKTQYLKSNLLKLESTLTDTKISSLNLERMLMECLEAMELEKCHWSSEMQSTSIPQTSTLLNITSCPKKLFMEKLSSTSKEKKKVIENNLRSLEEKKRTLLEEEKILENDERTLENKEKILENDERTLEKKENFLKEKRRTLENKESNLRERKNYLRAEDHVRKEMMNQIEIMVFPQLYMKFSSETFNFEYSDRFDLTDGFQLTLEGATEGTVLNLSNLEQPFIKAIDQSVNVTIKDITFKNIIDTAIVFIDGYNKENNIKLNLDRVVVFNYIYSANTDSLVISNTTFTDSHGGIIIQSIKSKITISDVTISNNKDFLLVHCTSSDVFVGNLNTCESTATNLDEIIFYYGCSIESSKGHLNPPTIQLEQESNINEIIDD</sequence>
<organism evidence="2 3">
    <name type="scientific">Tieghemostelium lacteum</name>
    <name type="common">Slime mold</name>
    <name type="synonym">Dictyostelium lacteum</name>
    <dbReference type="NCBI Taxonomy" id="361077"/>
    <lineage>
        <taxon>Eukaryota</taxon>
        <taxon>Amoebozoa</taxon>
        <taxon>Evosea</taxon>
        <taxon>Eumycetozoa</taxon>
        <taxon>Dictyostelia</taxon>
        <taxon>Dictyosteliales</taxon>
        <taxon>Raperosteliaceae</taxon>
        <taxon>Tieghemostelium</taxon>
    </lineage>
</organism>
<evidence type="ECO:0000256" key="1">
    <source>
        <dbReference type="SAM" id="Coils"/>
    </source>
</evidence>
<reference evidence="2 3" key="1">
    <citation type="submission" date="2015-12" db="EMBL/GenBank/DDBJ databases">
        <title>Dictyostelia acquired genes for synthesis and detection of signals that induce cell-type specialization by lateral gene transfer from prokaryotes.</title>
        <authorList>
            <person name="Gloeckner G."/>
            <person name="Schaap P."/>
        </authorList>
    </citation>
    <scope>NUCLEOTIDE SEQUENCE [LARGE SCALE GENOMIC DNA]</scope>
    <source>
        <strain evidence="2 3">TK</strain>
    </source>
</reference>
<comment type="caution">
    <text evidence="2">The sequence shown here is derived from an EMBL/GenBank/DDBJ whole genome shotgun (WGS) entry which is preliminary data.</text>
</comment>
<evidence type="ECO:0000313" key="2">
    <source>
        <dbReference type="EMBL" id="KYQ90333.1"/>
    </source>
</evidence>
<feature type="coiled-coil region" evidence="1">
    <location>
        <begin position="117"/>
        <end position="200"/>
    </location>
</feature>
<keyword evidence="1" id="KW-0175">Coiled coil</keyword>
<gene>
    <name evidence="2" type="ORF">DLAC_08941</name>
</gene>
<dbReference type="AlphaFoldDB" id="A0A151Z8P0"/>
<keyword evidence="3" id="KW-1185">Reference proteome</keyword>
<dbReference type="Proteomes" id="UP000076078">
    <property type="component" value="Unassembled WGS sequence"/>
</dbReference>
<dbReference type="InParanoid" id="A0A151Z8P0"/>
<evidence type="ECO:0000313" key="3">
    <source>
        <dbReference type="Proteomes" id="UP000076078"/>
    </source>
</evidence>
<dbReference type="EMBL" id="LODT01000037">
    <property type="protein sequence ID" value="KYQ90333.1"/>
    <property type="molecule type" value="Genomic_DNA"/>
</dbReference>